<evidence type="ECO:0000313" key="6">
    <source>
        <dbReference type="Proteomes" id="UP001279410"/>
    </source>
</evidence>
<reference evidence="5" key="1">
    <citation type="submission" date="2022-08" db="EMBL/GenBank/DDBJ databases">
        <title>Genome sequencing of akame (Lates japonicus).</title>
        <authorList>
            <person name="Hashiguchi Y."/>
            <person name="Takahashi H."/>
        </authorList>
    </citation>
    <scope>NUCLEOTIDE SEQUENCE</scope>
    <source>
        <strain evidence="5">Kochi</strain>
    </source>
</reference>
<dbReference type="PANTHER" id="PTHR10353">
    <property type="entry name" value="GLYCOSYL HYDROLASE"/>
    <property type="match status" value="1"/>
</dbReference>
<dbReference type="InterPro" id="IPR001360">
    <property type="entry name" value="Glyco_hydro_1"/>
</dbReference>
<accession>A0AAD3NG71</accession>
<evidence type="ECO:0000256" key="1">
    <source>
        <dbReference type="ARBA" id="ARBA00010838"/>
    </source>
</evidence>
<dbReference type="AlphaFoldDB" id="A0AAD3NG71"/>
<evidence type="ECO:0000313" key="5">
    <source>
        <dbReference type="EMBL" id="GLD70626.1"/>
    </source>
</evidence>
<dbReference type="Pfam" id="PF00232">
    <property type="entry name" value="Glyco_hydro_1"/>
    <property type="match status" value="1"/>
</dbReference>
<comment type="caution">
    <text evidence="5">The sequence shown here is derived from an EMBL/GenBank/DDBJ whole genome shotgun (WGS) entry which is preliminary data.</text>
</comment>
<dbReference type="SUPFAM" id="SSF51445">
    <property type="entry name" value="(Trans)glycosidases"/>
    <property type="match status" value="1"/>
</dbReference>
<dbReference type="GO" id="GO:0004553">
    <property type="term" value="F:hydrolase activity, hydrolyzing O-glycosyl compounds"/>
    <property type="evidence" value="ECO:0007669"/>
    <property type="project" value="InterPro"/>
</dbReference>
<protein>
    <submittedName>
        <fullName evidence="5">Lactase-phlorizin hydrolase-like protein</fullName>
    </submittedName>
</protein>
<name>A0AAD3NG71_LATJO</name>
<keyword evidence="6" id="KW-1185">Reference proteome</keyword>
<comment type="similarity">
    <text evidence="1 4">Belongs to the glycosyl hydrolase 1 family.</text>
</comment>
<dbReference type="Proteomes" id="UP001279410">
    <property type="component" value="Unassembled WGS sequence"/>
</dbReference>
<evidence type="ECO:0000256" key="4">
    <source>
        <dbReference type="RuleBase" id="RU003690"/>
    </source>
</evidence>
<dbReference type="InterPro" id="IPR017853">
    <property type="entry name" value="GH"/>
</dbReference>
<dbReference type="GO" id="GO:0005975">
    <property type="term" value="P:carbohydrate metabolic process"/>
    <property type="evidence" value="ECO:0007669"/>
    <property type="project" value="InterPro"/>
</dbReference>
<gene>
    <name evidence="5" type="ORF">AKAME5_002194400</name>
</gene>
<keyword evidence="3" id="KW-0326">Glycosidase</keyword>
<evidence type="ECO:0000256" key="2">
    <source>
        <dbReference type="ARBA" id="ARBA00022801"/>
    </source>
</evidence>
<dbReference type="EMBL" id="BRZM01000395">
    <property type="protein sequence ID" value="GLD70626.1"/>
    <property type="molecule type" value="Genomic_DNA"/>
</dbReference>
<dbReference type="Gene3D" id="3.20.20.80">
    <property type="entry name" value="Glycosidases"/>
    <property type="match status" value="1"/>
</dbReference>
<evidence type="ECO:0000256" key="3">
    <source>
        <dbReference type="ARBA" id="ARBA00023295"/>
    </source>
</evidence>
<proteinExistence type="inferred from homology"/>
<sequence length="185" mass="20635">MTNEQVKSLNGRPPGGALLDAFDCSHPIPPGSRQYFEHLHSRGVTHFKVPLSWAHLLPTGLPSQPQQAVVTCYQTLLGQLLEVGLQPLVVLHGSIVPEVLRSKYGGWENQGMVDMFQQYAEFVFEEFGEAGDSWVTLSGLDELKGAELQNALDAHAAAYRRYHQLFPGRGRRSIFHCTMCCVWIT</sequence>
<keyword evidence="2 5" id="KW-0378">Hydrolase</keyword>
<dbReference type="PANTHER" id="PTHR10353:SF36">
    <property type="entry name" value="LP05116P"/>
    <property type="match status" value="1"/>
</dbReference>
<organism evidence="5 6">
    <name type="scientific">Lates japonicus</name>
    <name type="common">Japanese lates</name>
    <dbReference type="NCBI Taxonomy" id="270547"/>
    <lineage>
        <taxon>Eukaryota</taxon>
        <taxon>Metazoa</taxon>
        <taxon>Chordata</taxon>
        <taxon>Craniata</taxon>
        <taxon>Vertebrata</taxon>
        <taxon>Euteleostomi</taxon>
        <taxon>Actinopterygii</taxon>
        <taxon>Neopterygii</taxon>
        <taxon>Teleostei</taxon>
        <taxon>Neoteleostei</taxon>
        <taxon>Acanthomorphata</taxon>
        <taxon>Carangaria</taxon>
        <taxon>Carangaria incertae sedis</taxon>
        <taxon>Centropomidae</taxon>
        <taxon>Lates</taxon>
    </lineage>
</organism>